<name>A0A2H3DM87_ARMGA</name>
<gene>
    <name evidence="1" type="ORF">ARMGADRAFT_692244</name>
</gene>
<accession>A0A2H3DM87</accession>
<dbReference type="AlphaFoldDB" id="A0A2H3DM87"/>
<evidence type="ECO:0000313" key="2">
    <source>
        <dbReference type="Proteomes" id="UP000217790"/>
    </source>
</evidence>
<evidence type="ECO:0000313" key="1">
    <source>
        <dbReference type="EMBL" id="PBK96325.1"/>
    </source>
</evidence>
<dbReference type="Proteomes" id="UP000217790">
    <property type="component" value="Unassembled WGS sequence"/>
</dbReference>
<organism evidence="1 2">
    <name type="scientific">Armillaria gallica</name>
    <name type="common">Bulbous honey fungus</name>
    <name type="synonym">Armillaria bulbosa</name>
    <dbReference type="NCBI Taxonomy" id="47427"/>
    <lineage>
        <taxon>Eukaryota</taxon>
        <taxon>Fungi</taxon>
        <taxon>Dikarya</taxon>
        <taxon>Basidiomycota</taxon>
        <taxon>Agaricomycotina</taxon>
        <taxon>Agaricomycetes</taxon>
        <taxon>Agaricomycetidae</taxon>
        <taxon>Agaricales</taxon>
        <taxon>Marasmiineae</taxon>
        <taxon>Physalacriaceae</taxon>
        <taxon>Armillaria</taxon>
    </lineage>
</organism>
<dbReference type="EMBL" id="KZ293650">
    <property type="protein sequence ID" value="PBK96325.1"/>
    <property type="molecule type" value="Genomic_DNA"/>
</dbReference>
<proteinExistence type="predicted"/>
<keyword evidence="2" id="KW-1185">Reference proteome</keyword>
<sequence>MRRSRCCRRRSFTWAILCVGCWKRMLEARYYLYLLLADPRPHISSFFFTRARHHLSPSHPLHLGCPFPILQLASSPLPSHPIVFYPLSSRISPCFKLSTNNCSCFPSGIGRISYDIPSIPMIPE</sequence>
<protein>
    <submittedName>
        <fullName evidence="1">Uncharacterized protein</fullName>
    </submittedName>
</protein>
<reference evidence="2" key="1">
    <citation type="journal article" date="2017" name="Nat. Ecol. Evol.">
        <title>Genome expansion and lineage-specific genetic innovations in the forest pathogenic fungi Armillaria.</title>
        <authorList>
            <person name="Sipos G."/>
            <person name="Prasanna A.N."/>
            <person name="Walter M.C."/>
            <person name="O'Connor E."/>
            <person name="Balint B."/>
            <person name="Krizsan K."/>
            <person name="Kiss B."/>
            <person name="Hess J."/>
            <person name="Varga T."/>
            <person name="Slot J."/>
            <person name="Riley R."/>
            <person name="Boka B."/>
            <person name="Rigling D."/>
            <person name="Barry K."/>
            <person name="Lee J."/>
            <person name="Mihaltcheva S."/>
            <person name="LaButti K."/>
            <person name="Lipzen A."/>
            <person name="Waldron R."/>
            <person name="Moloney N.M."/>
            <person name="Sperisen C."/>
            <person name="Kredics L."/>
            <person name="Vagvoelgyi C."/>
            <person name="Patrignani A."/>
            <person name="Fitzpatrick D."/>
            <person name="Nagy I."/>
            <person name="Doyle S."/>
            <person name="Anderson J.B."/>
            <person name="Grigoriev I.V."/>
            <person name="Gueldener U."/>
            <person name="Muensterkoetter M."/>
            <person name="Nagy L.G."/>
        </authorList>
    </citation>
    <scope>NUCLEOTIDE SEQUENCE [LARGE SCALE GENOMIC DNA]</scope>
    <source>
        <strain evidence="2">Ar21-2</strain>
    </source>
</reference>
<dbReference type="InParanoid" id="A0A2H3DM87"/>